<dbReference type="Proteomes" id="UP000046373">
    <property type="component" value="Unassembled WGS sequence"/>
</dbReference>
<gene>
    <name evidence="1" type="ORF">MPLDJ20_130074</name>
</gene>
<organism evidence="1 2">
    <name type="scientific">Mesorhizobium plurifarium</name>
    <dbReference type="NCBI Taxonomy" id="69974"/>
    <lineage>
        <taxon>Bacteria</taxon>
        <taxon>Pseudomonadati</taxon>
        <taxon>Pseudomonadota</taxon>
        <taxon>Alphaproteobacteria</taxon>
        <taxon>Hyphomicrobiales</taxon>
        <taxon>Phyllobacteriaceae</taxon>
        <taxon>Mesorhizobium</taxon>
    </lineage>
</organism>
<evidence type="ECO:0000313" key="2">
    <source>
        <dbReference type="Proteomes" id="UP000046373"/>
    </source>
</evidence>
<protein>
    <submittedName>
        <fullName evidence="1">Transposase</fullName>
    </submittedName>
</protein>
<sequence>MDARLLQGNLLDLEHSGVLSGSGLKVGEVSRGKLYAPSGHRPQGTSLLETVIGAMFATRIALRCELTDFRCEMLKIAR</sequence>
<accession>A0A090GGI5</accession>
<reference evidence="1 2" key="1">
    <citation type="submission" date="2014-08" db="EMBL/GenBank/DDBJ databases">
        <authorList>
            <person name="Moulin Lionel"/>
        </authorList>
    </citation>
    <scope>NUCLEOTIDE SEQUENCE [LARGE SCALE GENOMIC DNA]</scope>
</reference>
<dbReference type="AlphaFoldDB" id="A0A090GGI5"/>
<name>A0A090GGI5_MESPL</name>
<evidence type="ECO:0000313" key="1">
    <source>
        <dbReference type="EMBL" id="CDX30559.1"/>
    </source>
</evidence>
<dbReference type="EMBL" id="CCNB01000005">
    <property type="protein sequence ID" value="CDX30559.1"/>
    <property type="molecule type" value="Genomic_DNA"/>
</dbReference>
<proteinExistence type="predicted"/>
<dbReference type="GeneID" id="31894084"/>